<protein>
    <submittedName>
        <fullName evidence="1">Uncharacterized protein</fullName>
    </submittedName>
</protein>
<gene>
    <name evidence="1" type="ORF">PIB30_053635</name>
</gene>
<reference evidence="1 2" key="1">
    <citation type="journal article" date="2023" name="Plants (Basel)">
        <title>Bridging the Gap: Combining Genomics and Transcriptomics Approaches to Understand Stylosanthes scabra, an Orphan Legume from the Brazilian Caatinga.</title>
        <authorList>
            <person name="Ferreira-Neto J.R.C."/>
            <person name="da Silva M.D."/>
            <person name="Binneck E."/>
            <person name="de Melo N.F."/>
            <person name="da Silva R.H."/>
            <person name="de Melo A.L.T.M."/>
            <person name="Pandolfi V."/>
            <person name="Bustamante F.O."/>
            <person name="Brasileiro-Vidal A.C."/>
            <person name="Benko-Iseppon A.M."/>
        </authorList>
    </citation>
    <scope>NUCLEOTIDE SEQUENCE [LARGE SCALE GENOMIC DNA]</scope>
    <source>
        <tissue evidence="1">Leaves</tissue>
    </source>
</reference>
<organism evidence="1 2">
    <name type="scientific">Stylosanthes scabra</name>
    <dbReference type="NCBI Taxonomy" id="79078"/>
    <lineage>
        <taxon>Eukaryota</taxon>
        <taxon>Viridiplantae</taxon>
        <taxon>Streptophyta</taxon>
        <taxon>Embryophyta</taxon>
        <taxon>Tracheophyta</taxon>
        <taxon>Spermatophyta</taxon>
        <taxon>Magnoliopsida</taxon>
        <taxon>eudicotyledons</taxon>
        <taxon>Gunneridae</taxon>
        <taxon>Pentapetalae</taxon>
        <taxon>rosids</taxon>
        <taxon>fabids</taxon>
        <taxon>Fabales</taxon>
        <taxon>Fabaceae</taxon>
        <taxon>Papilionoideae</taxon>
        <taxon>50 kb inversion clade</taxon>
        <taxon>dalbergioids sensu lato</taxon>
        <taxon>Dalbergieae</taxon>
        <taxon>Pterocarpus clade</taxon>
        <taxon>Stylosanthes</taxon>
    </lineage>
</organism>
<evidence type="ECO:0000313" key="1">
    <source>
        <dbReference type="EMBL" id="MED6185084.1"/>
    </source>
</evidence>
<dbReference type="EMBL" id="JASCZI010181643">
    <property type="protein sequence ID" value="MED6185084.1"/>
    <property type="molecule type" value="Genomic_DNA"/>
</dbReference>
<comment type="caution">
    <text evidence="1">The sequence shown here is derived from an EMBL/GenBank/DDBJ whole genome shotgun (WGS) entry which is preliminary data.</text>
</comment>
<accession>A0ABU6WIE5</accession>
<sequence length="70" mass="7894">FCERVFKRASDLFENGSFSEGTDSCLRRIDSHDSGLKENVILGLQSRFSHDSVLRLYESTLALLESIPPC</sequence>
<proteinExistence type="predicted"/>
<evidence type="ECO:0000313" key="2">
    <source>
        <dbReference type="Proteomes" id="UP001341840"/>
    </source>
</evidence>
<dbReference type="Proteomes" id="UP001341840">
    <property type="component" value="Unassembled WGS sequence"/>
</dbReference>
<keyword evidence="2" id="KW-1185">Reference proteome</keyword>
<feature type="non-terminal residue" evidence="1">
    <location>
        <position position="1"/>
    </location>
</feature>
<name>A0ABU6WIE5_9FABA</name>